<dbReference type="InterPro" id="IPR004437">
    <property type="entry name" value="ParB/RepB/Spo0J"/>
</dbReference>
<keyword evidence="8" id="KW-1185">Reference proteome</keyword>
<feature type="compositionally biased region" description="Basic and acidic residues" evidence="5">
    <location>
        <begin position="244"/>
        <end position="264"/>
    </location>
</feature>
<dbReference type="SUPFAM" id="SSF110849">
    <property type="entry name" value="ParB/Sulfiredoxin"/>
    <property type="match status" value="1"/>
</dbReference>
<dbReference type="SMART" id="SM00470">
    <property type="entry name" value="ParB"/>
    <property type="match status" value="1"/>
</dbReference>
<comment type="caution">
    <text evidence="7">The sequence shown here is derived from an EMBL/GenBank/DDBJ whole genome shotgun (WGS) entry which is preliminary data.</text>
</comment>
<evidence type="ECO:0000313" key="7">
    <source>
        <dbReference type="EMBL" id="PKZ17566.1"/>
    </source>
</evidence>
<dbReference type="Gene3D" id="1.10.10.2830">
    <property type="match status" value="1"/>
</dbReference>
<comment type="subcellular location">
    <subcellularLocation>
        <location evidence="1">Cytoplasm</location>
        <location evidence="1">Nucleoid</location>
    </subcellularLocation>
</comment>
<name>A0A2I1MBR1_9FIRM</name>
<evidence type="ECO:0000256" key="5">
    <source>
        <dbReference type="SAM" id="MobiDB-lite"/>
    </source>
</evidence>
<dbReference type="FunFam" id="1.10.10.2830:FF:000001">
    <property type="entry name" value="Chromosome partitioning protein ParB"/>
    <property type="match status" value="1"/>
</dbReference>
<dbReference type="NCBIfam" id="TIGR00180">
    <property type="entry name" value="parB_part"/>
    <property type="match status" value="1"/>
</dbReference>
<sequence>MSNKRTLGRGLHSLIPEVDDNDKKTQGTSRNYSLNNDYNFALKDEVKKLEEQKPGDKIQKISLEKIKARSSQPRKSFDEEALKDLAASIKEYGLLNPIVVSKVDDKYEIIAGERRYRASKIAGLNDIDAIIRDYNNKEIEILSLIENVQREDLKTLEEARAYKKLADDHHMTQEQIAKTMGKSRSYIANTLRLLNLEEVEKKALDDGKISPSQARTLLSISDANQRSLTLNDFINGSTNIRKVEKNTSKKKSTDNNKKEDDENKTYGPDIDQILVEDLEEKFMDEVGSKVAIKKEGKSYKLTIDCYSIDDIEKIYNRLKNENN</sequence>
<gene>
    <name evidence="7" type="ORF">CYJ34_02305</name>
</gene>
<keyword evidence="4 7" id="KW-0238">DNA-binding</keyword>
<dbReference type="AlphaFoldDB" id="A0A2I1MBR1"/>
<comment type="similarity">
    <text evidence="2">Belongs to the ParB family.</text>
</comment>
<dbReference type="EMBL" id="PKGS01000001">
    <property type="protein sequence ID" value="PKZ17566.1"/>
    <property type="molecule type" value="Genomic_DNA"/>
</dbReference>
<feature type="domain" description="ParB-like N-terminal" evidence="6">
    <location>
        <begin position="59"/>
        <end position="148"/>
    </location>
</feature>
<dbReference type="InterPro" id="IPR003115">
    <property type="entry name" value="ParB_N"/>
</dbReference>
<dbReference type="InterPro" id="IPR050336">
    <property type="entry name" value="Chromosome_partition/occlusion"/>
</dbReference>
<dbReference type="Pfam" id="PF17762">
    <property type="entry name" value="HTH_ParB"/>
    <property type="match status" value="1"/>
</dbReference>
<evidence type="ECO:0000259" key="6">
    <source>
        <dbReference type="SMART" id="SM00470"/>
    </source>
</evidence>
<dbReference type="PANTHER" id="PTHR33375:SF1">
    <property type="entry name" value="CHROMOSOME-PARTITIONING PROTEIN PARB-RELATED"/>
    <property type="match status" value="1"/>
</dbReference>
<feature type="region of interest" description="Disordered" evidence="5">
    <location>
        <begin position="244"/>
        <end position="268"/>
    </location>
</feature>
<dbReference type="Gene3D" id="3.90.1530.30">
    <property type="match status" value="1"/>
</dbReference>
<evidence type="ECO:0000313" key="8">
    <source>
        <dbReference type="Proteomes" id="UP000234335"/>
    </source>
</evidence>
<dbReference type="GO" id="GO:0009295">
    <property type="term" value="C:nucleoid"/>
    <property type="evidence" value="ECO:0007669"/>
    <property type="project" value="UniProtKB-SubCell"/>
</dbReference>
<dbReference type="Proteomes" id="UP000234335">
    <property type="component" value="Unassembled WGS sequence"/>
</dbReference>
<evidence type="ECO:0000256" key="2">
    <source>
        <dbReference type="ARBA" id="ARBA00006295"/>
    </source>
</evidence>
<dbReference type="PANTHER" id="PTHR33375">
    <property type="entry name" value="CHROMOSOME-PARTITIONING PROTEIN PARB-RELATED"/>
    <property type="match status" value="1"/>
</dbReference>
<evidence type="ECO:0000256" key="1">
    <source>
        <dbReference type="ARBA" id="ARBA00004453"/>
    </source>
</evidence>
<dbReference type="CDD" id="cd16393">
    <property type="entry name" value="SPO0J_N"/>
    <property type="match status" value="1"/>
</dbReference>
<dbReference type="GO" id="GO:0003677">
    <property type="term" value="F:DNA binding"/>
    <property type="evidence" value="ECO:0007669"/>
    <property type="project" value="UniProtKB-KW"/>
</dbReference>
<dbReference type="InterPro" id="IPR036086">
    <property type="entry name" value="ParB/Sulfiredoxin_sf"/>
</dbReference>
<proteinExistence type="inferred from homology"/>
<dbReference type="RefSeq" id="WP_101539726.1">
    <property type="nucleotide sequence ID" value="NZ_PKGS01000001.1"/>
</dbReference>
<accession>A0A2I1MBR1</accession>
<evidence type="ECO:0000256" key="4">
    <source>
        <dbReference type="ARBA" id="ARBA00023125"/>
    </source>
</evidence>
<keyword evidence="3" id="KW-0159">Chromosome partition</keyword>
<feature type="region of interest" description="Disordered" evidence="5">
    <location>
        <begin position="1"/>
        <end position="32"/>
    </location>
</feature>
<dbReference type="FunFam" id="3.90.1530.30:FF:000001">
    <property type="entry name" value="Chromosome partitioning protein ParB"/>
    <property type="match status" value="1"/>
</dbReference>
<protein>
    <submittedName>
        <fullName evidence="7">DNA-binding protein</fullName>
    </submittedName>
</protein>
<dbReference type="GO" id="GO:0007059">
    <property type="term" value="P:chromosome segregation"/>
    <property type="evidence" value="ECO:0007669"/>
    <property type="project" value="UniProtKB-KW"/>
</dbReference>
<dbReference type="Pfam" id="PF02195">
    <property type="entry name" value="ParB_N"/>
    <property type="match status" value="1"/>
</dbReference>
<dbReference type="InterPro" id="IPR041468">
    <property type="entry name" value="HTH_ParB/Spo0J"/>
</dbReference>
<evidence type="ECO:0000256" key="3">
    <source>
        <dbReference type="ARBA" id="ARBA00022829"/>
    </source>
</evidence>
<organism evidence="7 8">
    <name type="scientific">Anaerococcus octavius</name>
    <dbReference type="NCBI Taxonomy" id="54007"/>
    <lineage>
        <taxon>Bacteria</taxon>
        <taxon>Bacillati</taxon>
        <taxon>Bacillota</taxon>
        <taxon>Tissierellia</taxon>
        <taxon>Tissierellales</taxon>
        <taxon>Peptoniphilaceae</taxon>
        <taxon>Anaerococcus</taxon>
    </lineage>
</organism>
<dbReference type="GO" id="GO:0005694">
    <property type="term" value="C:chromosome"/>
    <property type="evidence" value="ECO:0007669"/>
    <property type="project" value="TreeGrafter"/>
</dbReference>
<reference evidence="7 8" key="1">
    <citation type="submission" date="2017-12" db="EMBL/GenBank/DDBJ databases">
        <title>Phylogenetic diversity of female urinary microbiome.</title>
        <authorList>
            <person name="Thomas-White K."/>
            <person name="Wolfe A.J."/>
        </authorList>
    </citation>
    <scope>NUCLEOTIDE SEQUENCE [LARGE SCALE GENOMIC DNA]</scope>
    <source>
        <strain evidence="7 8">UMB0119</strain>
    </source>
</reference>